<feature type="transmembrane region" description="Helical" evidence="7">
    <location>
        <begin position="285"/>
        <end position="307"/>
    </location>
</feature>
<feature type="transmembrane region" description="Helical" evidence="7">
    <location>
        <begin position="132"/>
        <end position="152"/>
    </location>
</feature>
<keyword evidence="2 7" id="KW-0813">Transport</keyword>
<dbReference type="SUPFAM" id="SSF161098">
    <property type="entry name" value="MetI-like"/>
    <property type="match status" value="1"/>
</dbReference>
<dbReference type="CDD" id="cd06261">
    <property type="entry name" value="TM_PBP2"/>
    <property type="match status" value="1"/>
</dbReference>
<dbReference type="Pfam" id="PF00528">
    <property type="entry name" value="BPD_transp_1"/>
    <property type="match status" value="1"/>
</dbReference>
<evidence type="ECO:0000256" key="4">
    <source>
        <dbReference type="ARBA" id="ARBA00022692"/>
    </source>
</evidence>
<dbReference type="PANTHER" id="PTHR30193">
    <property type="entry name" value="ABC TRANSPORTER PERMEASE PROTEIN"/>
    <property type="match status" value="1"/>
</dbReference>
<dbReference type="Proteomes" id="UP000250462">
    <property type="component" value="Unassembled WGS sequence"/>
</dbReference>
<comment type="caution">
    <text evidence="10">The sequence shown here is derived from an EMBL/GenBank/DDBJ whole genome shotgun (WGS) entry which is preliminary data.</text>
</comment>
<evidence type="ECO:0000256" key="7">
    <source>
        <dbReference type="RuleBase" id="RU363032"/>
    </source>
</evidence>
<name>A0A329QE62_9ACTN</name>
<dbReference type="GO" id="GO:0055085">
    <property type="term" value="P:transmembrane transport"/>
    <property type="evidence" value="ECO:0007669"/>
    <property type="project" value="InterPro"/>
</dbReference>
<protein>
    <submittedName>
        <fullName evidence="10">Sugar ABC transporter permease</fullName>
    </submittedName>
</protein>
<gene>
    <name evidence="10" type="ORF">DPM12_19195</name>
</gene>
<feature type="region of interest" description="Disordered" evidence="8">
    <location>
        <begin position="1"/>
        <end position="31"/>
    </location>
</feature>
<comment type="subcellular location">
    <subcellularLocation>
        <location evidence="1 7">Cell membrane</location>
        <topology evidence="1 7">Multi-pass membrane protein</topology>
    </subcellularLocation>
</comment>
<dbReference type="PANTHER" id="PTHR30193:SF37">
    <property type="entry name" value="INNER MEMBRANE ABC TRANSPORTER PERMEASE PROTEIN YCJO"/>
    <property type="match status" value="1"/>
</dbReference>
<comment type="similarity">
    <text evidence="7">Belongs to the binding-protein-dependent transport system permease family.</text>
</comment>
<dbReference type="RefSeq" id="WP_112259971.1">
    <property type="nucleotide sequence ID" value="NZ_QMIG01000027.1"/>
</dbReference>
<evidence type="ECO:0000256" key="3">
    <source>
        <dbReference type="ARBA" id="ARBA00022475"/>
    </source>
</evidence>
<keyword evidence="5 7" id="KW-1133">Transmembrane helix</keyword>
<dbReference type="InterPro" id="IPR035906">
    <property type="entry name" value="MetI-like_sf"/>
</dbReference>
<dbReference type="InterPro" id="IPR051393">
    <property type="entry name" value="ABC_transporter_permease"/>
</dbReference>
<evidence type="ECO:0000259" key="9">
    <source>
        <dbReference type="PROSITE" id="PS50928"/>
    </source>
</evidence>
<evidence type="ECO:0000313" key="11">
    <source>
        <dbReference type="Proteomes" id="UP000250462"/>
    </source>
</evidence>
<keyword evidence="11" id="KW-1185">Reference proteome</keyword>
<feature type="transmembrane region" description="Helical" evidence="7">
    <location>
        <begin position="243"/>
        <end position="265"/>
    </location>
</feature>
<feature type="compositionally biased region" description="Basic and acidic residues" evidence="8">
    <location>
        <begin position="1"/>
        <end position="17"/>
    </location>
</feature>
<keyword evidence="3" id="KW-1003">Cell membrane</keyword>
<evidence type="ECO:0000313" key="10">
    <source>
        <dbReference type="EMBL" id="RAW10291.1"/>
    </source>
</evidence>
<dbReference type="EMBL" id="QMIG01000027">
    <property type="protein sequence ID" value="RAW10291.1"/>
    <property type="molecule type" value="Genomic_DNA"/>
</dbReference>
<evidence type="ECO:0000256" key="1">
    <source>
        <dbReference type="ARBA" id="ARBA00004651"/>
    </source>
</evidence>
<proteinExistence type="inferred from homology"/>
<dbReference type="PROSITE" id="PS50928">
    <property type="entry name" value="ABC_TM1"/>
    <property type="match status" value="1"/>
</dbReference>
<dbReference type="AlphaFoldDB" id="A0A329QE62"/>
<feature type="domain" description="ABC transmembrane type-1" evidence="9">
    <location>
        <begin position="94"/>
        <end position="306"/>
    </location>
</feature>
<keyword evidence="4 7" id="KW-0812">Transmembrane</keyword>
<evidence type="ECO:0000256" key="6">
    <source>
        <dbReference type="ARBA" id="ARBA00023136"/>
    </source>
</evidence>
<accession>A0A329QE62</accession>
<keyword evidence="6 7" id="KW-0472">Membrane</keyword>
<feature type="transmembrane region" description="Helical" evidence="7">
    <location>
        <begin position="96"/>
        <end position="120"/>
    </location>
</feature>
<feature type="transmembrane region" description="Helical" evidence="7">
    <location>
        <begin position="40"/>
        <end position="64"/>
    </location>
</feature>
<dbReference type="InterPro" id="IPR000515">
    <property type="entry name" value="MetI-like"/>
</dbReference>
<evidence type="ECO:0000256" key="2">
    <source>
        <dbReference type="ARBA" id="ARBA00022448"/>
    </source>
</evidence>
<sequence length="322" mass="35156">MKTPQAERERSLPDSRLPHRKRALRTKSDSDTLPRPGAAYLLPAVIFFGVFAVVPLALVVVLSFSSWPGFGEIQWTGLDNWERLLGDSRVWESTRITLMLTALGWLTQTPMALLIGVWAAGPQRNRAVLSSIFFLPLLLSSAAIAVLFHRFLDPNYGMARELGPLFGLPDGNIIGSSQGAFITIVFVSGWQWIPFHTLLYQAGARNIPTVLYDAATIDGASRSAMFWRITVPQLRHTIVTSSVIMVVGSLITFETVLLLTGGGPGGATRILPYLMYTAGFESFEMGYAAAIATVLVVVATTMSLIIVKFSGFAKMRSTLEGM</sequence>
<dbReference type="GO" id="GO:0005886">
    <property type="term" value="C:plasma membrane"/>
    <property type="evidence" value="ECO:0007669"/>
    <property type="project" value="UniProtKB-SubCell"/>
</dbReference>
<dbReference type="OrthoDB" id="9804439at2"/>
<evidence type="ECO:0000256" key="5">
    <source>
        <dbReference type="ARBA" id="ARBA00022989"/>
    </source>
</evidence>
<reference evidence="10 11" key="1">
    <citation type="submission" date="2018-06" db="EMBL/GenBank/DDBJ databases">
        <title>Phytoactinopolyspora halophila sp. nov., a novel halophilic actinomycete isolated from a saline soil in China.</title>
        <authorList>
            <person name="Tang S.-K."/>
        </authorList>
    </citation>
    <scope>NUCLEOTIDE SEQUENCE [LARGE SCALE GENOMIC DNA]</scope>
    <source>
        <strain evidence="10 11">YIM 96934</strain>
    </source>
</reference>
<dbReference type="Gene3D" id="1.10.3720.10">
    <property type="entry name" value="MetI-like"/>
    <property type="match status" value="1"/>
</dbReference>
<feature type="transmembrane region" description="Helical" evidence="7">
    <location>
        <begin position="172"/>
        <end position="193"/>
    </location>
</feature>
<evidence type="ECO:0000256" key="8">
    <source>
        <dbReference type="SAM" id="MobiDB-lite"/>
    </source>
</evidence>
<organism evidence="10 11">
    <name type="scientific">Phytoactinopolyspora halophila</name>
    <dbReference type="NCBI Taxonomy" id="1981511"/>
    <lineage>
        <taxon>Bacteria</taxon>
        <taxon>Bacillati</taxon>
        <taxon>Actinomycetota</taxon>
        <taxon>Actinomycetes</taxon>
        <taxon>Jiangellales</taxon>
        <taxon>Jiangellaceae</taxon>
        <taxon>Phytoactinopolyspora</taxon>
    </lineage>
</organism>